<dbReference type="Proteomes" id="UP000007883">
    <property type="component" value="Chromosome"/>
</dbReference>
<evidence type="ECO:0000256" key="8">
    <source>
        <dbReference type="SAM" id="Phobius"/>
    </source>
</evidence>
<feature type="transmembrane region" description="Helical" evidence="8">
    <location>
        <begin position="268"/>
        <end position="295"/>
    </location>
</feature>
<dbReference type="EMBL" id="AP012320">
    <property type="protein sequence ID" value="BAL97138.1"/>
    <property type="molecule type" value="Genomic_DNA"/>
</dbReference>
<accession>I0HVV1</accession>
<feature type="transmembrane region" description="Helical" evidence="8">
    <location>
        <begin position="72"/>
        <end position="93"/>
    </location>
</feature>
<dbReference type="InterPro" id="IPR004501">
    <property type="entry name" value="PTS_EIIC_3"/>
</dbReference>
<gene>
    <name evidence="11" type="ordered locus">RGE_37990</name>
</gene>
<dbReference type="GO" id="GO:0005886">
    <property type="term" value="C:plasma membrane"/>
    <property type="evidence" value="ECO:0007669"/>
    <property type="project" value="UniProtKB-SubCell"/>
</dbReference>
<evidence type="ECO:0000313" key="11">
    <source>
        <dbReference type="EMBL" id="BAL97138.1"/>
    </source>
</evidence>
<dbReference type="GO" id="GO:0008982">
    <property type="term" value="F:protein-N(PI)-phosphohistidine-sugar phosphotransferase activity"/>
    <property type="evidence" value="ECO:0007669"/>
    <property type="project" value="InterPro"/>
</dbReference>
<dbReference type="SMART" id="SM00052">
    <property type="entry name" value="EAL"/>
    <property type="match status" value="1"/>
</dbReference>
<evidence type="ECO:0000256" key="2">
    <source>
        <dbReference type="ARBA" id="ARBA00022448"/>
    </source>
</evidence>
<keyword evidence="6 8" id="KW-1133">Transmembrane helix</keyword>
<feature type="domain" description="PTS EIIC type-3" evidence="10">
    <location>
        <begin position="2"/>
        <end position="400"/>
    </location>
</feature>
<dbReference type="KEGG" id="rge:RGE_37990"/>
<dbReference type="PATRIC" id="fig|983917.3.peg.3709"/>
<evidence type="ECO:0008006" key="13">
    <source>
        <dbReference type="Google" id="ProtNLM"/>
    </source>
</evidence>
<feature type="transmembrane region" description="Helical" evidence="8">
    <location>
        <begin position="383"/>
        <end position="401"/>
    </location>
</feature>
<dbReference type="GO" id="GO:0071111">
    <property type="term" value="F:cyclic-guanylate-specific phosphodiesterase activity"/>
    <property type="evidence" value="ECO:0007669"/>
    <property type="project" value="InterPro"/>
</dbReference>
<feature type="domain" description="EAL" evidence="9">
    <location>
        <begin position="444"/>
        <end position="697"/>
    </location>
</feature>
<sequence>MLRRLPMPVDRPPAHKLCTAWIEAIRDAFVVLLPLTLFGVVATVIVQFPWPIGRAWMAQSFGPGWASAAEDIVRSTWGVLGLALAITVAAMLAQRAPRHPGREPLPPIWVAISALVNFMLCVGPAGPLTTQALGSASILTGIAVGLATPTLLWPLARWRPLARLAVGYDSNPVFFHAIRLTLPIAVLGVAVKLAADFAWRFPLSVAGWPEAIQRWLGSRLDADWIMTPALTLLHQVLWLFGVPGGKVVNTHFPAWLTNAGTPPSHDHVLLPLLTGFVHLGGSGATMGLLIAMAIAVRDGPTRRLAQLSWLPALFNVNELLLFGLPLVLNPRFVLPFLLLPVLLTLPPLIALHAGWLTLLPVQIPWTTPVLVSGWLLTGSWVGVALQLLGLVISTLVYLPFVRRNEAERQARRVLEFHDASSAIVADGQRADSPLRRADHVGVIARGLLQDLERSIGTPGLWLAYQPQHALDGRAIGVEALLRWTHPGYGAVRTDVAIALAEQGGLISRLGERVLDEACACKARWNERGLEALTMSVNVSPQQLGEPGLADTVARVLHRHGLRPGELEIEITESSGIPVSRVADDNLAGLEALGVRLAMDDFGMGHASLLHLRRFRVSAIKIDGSLSRDVMAHPVSADIIRAIAALGHTSGARVIAEFVETREQRDRLAALGCSVFQGYLHSRALPAEDCLDYLLDARRHDAARASADSDFR</sequence>
<dbReference type="PROSITE" id="PS51105">
    <property type="entry name" value="PTS_EIIC_TYPE_3"/>
    <property type="match status" value="1"/>
</dbReference>
<evidence type="ECO:0000259" key="9">
    <source>
        <dbReference type="PROSITE" id="PS50883"/>
    </source>
</evidence>
<dbReference type="Gene3D" id="3.20.20.450">
    <property type="entry name" value="EAL domain"/>
    <property type="match status" value="1"/>
</dbReference>
<dbReference type="PANTHER" id="PTHR33121:SF70">
    <property type="entry name" value="SIGNALING PROTEIN YKOW"/>
    <property type="match status" value="1"/>
</dbReference>
<dbReference type="PANTHER" id="PTHR33121">
    <property type="entry name" value="CYCLIC DI-GMP PHOSPHODIESTERASE PDEF"/>
    <property type="match status" value="1"/>
</dbReference>
<feature type="transmembrane region" description="Helical" evidence="8">
    <location>
        <begin position="132"/>
        <end position="153"/>
    </location>
</feature>
<dbReference type="Pfam" id="PF00563">
    <property type="entry name" value="EAL"/>
    <property type="match status" value="1"/>
</dbReference>
<proteinExistence type="predicted"/>
<evidence type="ECO:0000256" key="5">
    <source>
        <dbReference type="ARBA" id="ARBA00022692"/>
    </source>
</evidence>
<feature type="transmembrane region" description="Helical" evidence="8">
    <location>
        <begin position="105"/>
        <end position="126"/>
    </location>
</feature>
<dbReference type="InterPro" id="IPR035919">
    <property type="entry name" value="EAL_sf"/>
</dbReference>
<evidence type="ECO:0000256" key="1">
    <source>
        <dbReference type="ARBA" id="ARBA00004651"/>
    </source>
</evidence>
<dbReference type="AlphaFoldDB" id="I0HVV1"/>
<dbReference type="eggNOG" id="COG1455">
    <property type="taxonomic scope" value="Bacteria"/>
</dbReference>
<comment type="subcellular location">
    <subcellularLocation>
        <location evidence="1">Cell membrane</location>
        <topology evidence="1">Multi-pass membrane protein</topology>
    </subcellularLocation>
</comment>
<evidence type="ECO:0000256" key="3">
    <source>
        <dbReference type="ARBA" id="ARBA00022475"/>
    </source>
</evidence>
<keyword evidence="3" id="KW-1003">Cell membrane</keyword>
<dbReference type="Pfam" id="PF02378">
    <property type="entry name" value="PTS_EIIC"/>
    <property type="match status" value="1"/>
</dbReference>
<dbReference type="InterPro" id="IPR001633">
    <property type="entry name" value="EAL_dom"/>
</dbReference>
<feature type="transmembrane region" description="Helical" evidence="8">
    <location>
        <begin position="173"/>
        <end position="195"/>
    </location>
</feature>
<dbReference type="GO" id="GO:0009401">
    <property type="term" value="P:phosphoenolpyruvate-dependent sugar phosphotransferase system"/>
    <property type="evidence" value="ECO:0007669"/>
    <property type="project" value="InterPro"/>
</dbReference>
<feature type="transmembrane region" description="Helical" evidence="8">
    <location>
        <begin position="332"/>
        <end position="351"/>
    </location>
</feature>
<keyword evidence="4" id="KW-0762">Sugar transport</keyword>
<dbReference type="InterPro" id="IPR003352">
    <property type="entry name" value="PTS_EIIC"/>
</dbReference>
<dbReference type="CDD" id="cd01948">
    <property type="entry name" value="EAL"/>
    <property type="match status" value="1"/>
</dbReference>
<reference evidence="11 12" key="1">
    <citation type="journal article" date="2012" name="J. Bacteriol.">
        <title>Complete genome sequence of phototrophic betaproteobacterium Rubrivivax gelatinosus IL144.</title>
        <authorList>
            <person name="Nagashima S."/>
            <person name="Kamimura A."/>
            <person name="Shimizu T."/>
            <person name="Nakamura-isaki S."/>
            <person name="Aono E."/>
            <person name="Sakamoto K."/>
            <person name="Ichikawa N."/>
            <person name="Nakazawa H."/>
            <person name="Sekine M."/>
            <person name="Yamazaki S."/>
            <person name="Fujita N."/>
            <person name="Shimada K."/>
            <person name="Hanada S."/>
            <person name="Nagashima K.V.P."/>
        </authorList>
    </citation>
    <scope>NUCLEOTIDE SEQUENCE [LARGE SCALE GENOMIC DNA]</scope>
    <source>
        <strain evidence="12">NBRC 100245 / IL144</strain>
    </source>
</reference>
<evidence type="ECO:0000259" key="10">
    <source>
        <dbReference type="PROSITE" id="PS51105"/>
    </source>
</evidence>
<evidence type="ECO:0000256" key="4">
    <source>
        <dbReference type="ARBA" id="ARBA00022597"/>
    </source>
</evidence>
<dbReference type="SUPFAM" id="SSF141868">
    <property type="entry name" value="EAL domain-like"/>
    <property type="match status" value="1"/>
</dbReference>
<protein>
    <recommendedName>
        <fullName evidence="13">Diguanylate phosphodiesterase</fullName>
    </recommendedName>
</protein>
<dbReference type="PROSITE" id="PS50883">
    <property type="entry name" value="EAL"/>
    <property type="match status" value="1"/>
</dbReference>
<evidence type="ECO:0000256" key="7">
    <source>
        <dbReference type="ARBA" id="ARBA00023136"/>
    </source>
</evidence>
<evidence type="ECO:0000256" key="6">
    <source>
        <dbReference type="ARBA" id="ARBA00022989"/>
    </source>
</evidence>
<keyword evidence="12" id="KW-1185">Reference proteome</keyword>
<dbReference type="InterPro" id="IPR050706">
    <property type="entry name" value="Cyclic-di-GMP_PDE-like"/>
</dbReference>
<keyword evidence="5 8" id="KW-0812">Transmembrane</keyword>
<keyword evidence="2" id="KW-0813">Transport</keyword>
<keyword evidence="7 8" id="KW-0472">Membrane</keyword>
<organism evidence="11 12">
    <name type="scientific">Rubrivivax gelatinosus (strain NBRC 100245 / IL144)</name>
    <dbReference type="NCBI Taxonomy" id="983917"/>
    <lineage>
        <taxon>Bacteria</taxon>
        <taxon>Pseudomonadati</taxon>
        <taxon>Pseudomonadota</taxon>
        <taxon>Betaproteobacteria</taxon>
        <taxon>Burkholderiales</taxon>
        <taxon>Sphaerotilaceae</taxon>
        <taxon>Rubrivivax</taxon>
    </lineage>
</organism>
<feature type="transmembrane region" description="Helical" evidence="8">
    <location>
        <begin position="29"/>
        <end position="52"/>
    </location>
</feature>
<name>I0HVV1_RUBGI</name>
<dbReference type="STRING" id="983917.RGE_37990"/>
<evidence type="ECO:0000313" key="12">
    <source>
        <dbReference type="Proteomes" id="UP000007883"/>
    </source>
</evidence>
<dbReference type="HOGENOM" id="CLU_024302_0_0_4"/>
<dbReference type="eggNOG" id="COG2200">
    <property type="taxonomic scope" value="Bacteria"/>
</dbReference>